<keyword evidence="4 5" id="KW-0472">Membrane</keyword>
<keyword evidence="7" id="KW-1185">Reference proteome</keyword>
<name>A0A2U3NJX0_9MYCO</name>
<proteinExistence type="predicted"/>
<feature type="transmembrane region" description="Helical" evidence="5">
    <location>
        <begin position="6"/>
        <end position="23"/>
    </location>
</feature>
<keyword evidence="3 5" id="KW-1133">Transmembrane helix</keyword>
<dbReference type="AlphaFoldDB" id="A0A2U3NJX0"/>
<dbReference type="EMBL" id="FTRV01000016">
    <property type="protein sequence ID" value="SPM31786.1"/>
    <property type="molecule type" value="Genomic_DNA"/>
</dbReference>
<dbReference type="GO" id="GO:0012505">
    <property type="term" value="C:endomembrane system"/>
    <property type="evidence" value="ECO:0007669"/>
    <property type="project" value="UniProtKB-SubCell"/>
</dbReference>
<dbReference type="InterPro" id="IPR007318">
    <property type="entry name" value="Phopholipid_MeTrfase"/>
</dbReference>
<keyword evidence="2 5" id="KW-0812">Transmembrane</keyword>
<feature type="transmembrane region" description="Helical" evidence="5">
    <location>
        <begin position="75"/>
        <end position="102"/>
    </location>
</feature>
<evidence type="ECO:0000256" key="2">
    <source>
        <dbReference type="ARBA" id="ARBA00022692"/>
    </source>
</evidence>
<sequence length="188" mass="20955">VPRYLAALTVVLLIGTVAGRVVLLRRAGIQALHFGKLDKTDYLIPPVALFYFYTVFAAAFGWPLAGDQLFFHSAIVAWLGVVLCVAGVGILALSLVSFGTSFRVGIDADEPGRLVTTGIFAVSRNPIYVGFFVFLVGQLLVFPNWVPLIYLLAGAALFHRQVLREEEFMRQRYGHVYADYCRHVRRYV</sequence>
<evidence type="ECO:0000256" key="1">
    <source>
        <dbReference type="ARBA" id="ARBA00004127"/>
    </source>
</evidence>
<comment type="subcellular location">
    <subcellularLocation>
        <location evidence="1">Endomembrane system</location>
        <topology evidence="1">Multi-pass membrane protein</topology>
    </subcellularLocation>
</comment>
<evidence type="ECO:0000256" key="5">
    <source>
        <dbReference type="SAM" id="Phobius"/>
    </source>
</evidence>
<dbReference type="PANTHER" id="PTHR12714:SF9">
    <property type="entry name" value="PROTEIN-S-ISOPRENYLCYSTEINE O-METHYLTRANSFERASE"/>
    <property type="match status" value="1"/>
</dbReference>
<protein>
    <submittedName>
        <fullName evidence="6">Protein-S-isoprenylcysteine O-methyltransferase Ste14</fullName>
    </submittedName>
</protein>
<gene>
    <name evidence="6" type="ORF">MTAB308_5310</name>
</gene>
<evidence type="ECO:0000256" key="3">
    <source>
        <dbReference type="ARBA" id="ARBA00022989"/>
    </source>
</evidence>
<dbReference type="GO" id="GO:0032259">
    <property type="term" value="P:methylation"/>
    <property type="evidence" value="ECO:0007669"/>
    <property type="project" value="UniProtKB-KW"/>
</dbReference>
<keyword evidence="6" id="KW-0489">Methyltransferase</keyword>
<dbReference type="GO" id="GO:0008168">
    <property type="term" value="F:methyltransferase activity"/>
    <property type="evidence" value="ECO:0007669"/>
    <property type="project" value="UniProtKB-KW"/>
</dbReference>
<dbReference type="Pfam" id="PF04191">
    <property type="entry name" value="PEMT"/>
    <property type="match status" value="1"/>
</dbReference>
<dbReference type="Proteomes" id="UP000241595">
    <property type="component" value="Unassembled WGS sequence"/>
</dbReference>
<feature type="transmembrane region" description="Helical" evidence="5">
    <location>
        <begin position="43"/>
        <end position="63"/>
    </location>
</feature>
<evidence type="ECO:0000313" key="7">
    <source>
        <dbReference type="Proteomes" id="UP000241595"/>
    </source>
</evidence>
<evidence type="ECO:0000313" key="6">
    <source>
        <dbReference type="EMBL" id="SPM31786.1"/>
    </source>
</evidence>
<feature type="transmembrane region" description="Helical" evidence="5">
    <location>
        <begin position="114"/>
        <end position="139"/>
    </location>
</feature>
<organism evidence="6 7">
    <name type="scientific">Mycobacterium terramassiliense</name>
    <dbReference type="NCBI Taxonomy" id="1841859"/>
    <lineage>
        <taxon>Bacteria</taxon>
        <taxon>Bacillati</taxon>
        <taxon>Actinomycetota</taxon>
        <taxon>Actinomycetes</taxon>
        <taxon>Mycobacteriales</taxon>
        <taxon>Mycobacteriaceae</taxon>
        <taxon>Mycobacterium</taxon>
    </lineage>
</organism>
<dbReference type="Gene3D" id="1.20.120.1630">
    <property type="match status" value="1"/>
</dbReference>
<keyword evidence="6" id="KW-0808">Transferase</keyword>
<dbReference type="PANTHER" id="PTHR12714">
    <property type="entry name" value="PROTEIN-S ISOPRENYLCYSTEINE O-METHYLTRANSFERASE"/>
    <property type="match status" value="1"/>
</dbReference>
<evidence type="ECO:0000256" key="4">
    <source>
        <dbReference type="ARBA" id="ARBA00023136"/>
    </source>
</evidence>
<feature type="non-terminal residue" evidence="6">
    <location>
        <position position="1"/>
    </location>
</feature>
<dbReference type="STRING" id="1841859.GCA_900157385_05313"/>
<reference evidence="6 7" key="1">
    <citation type="submission" date="2017-01" db="EMBL/GenBank/DDBJ databases">
        <authorList>
            <consortium name="Urmite Genomes"/>
        </authorList>
    </citation>
    <scope>NUCLEOTIDE SEQUENCE [LARGE SCALE GENOMIC DNA]</scope>
    <source>
        <strain evidence="6 7">AB308</strain>
    </source>
</reference>
<accession>A0A2U3NJX0</accession>